<dbReference type="InterPro" id="IPR018321">
    <property type="entry name" value="Glucosamine6P_isomerase_CS"/>
</dbReference>
<dbReference type="GO" id="GO:0019262">
    <property type="term" value="P:N-acetylneuraminate catabolic process"/>
    <property type="evidence" value="ECO:0007669"/>
    <property type="project" value="UniProtKB-UniRule"/>
</dbReference>
<dbReference type="EC" id="3.5.99.6" evidence="4"/>
<dbReference type="CDD" id="cd01399">
    <property type="entry name" value="GlcN6P_deaminase"/>
    <property type="match status" value="1"/>
</dbReference>
<dbReference type="Proteomes" id="UP001204562">
    <property type="component" value="Unassembled WGS sequence"/>
</dbReference>
<evidence type="ECO:0000256" key="4">
    <source>
        <dbReference type="HAMAP-Rule" id="MF_01241"/>
    </source>
</evidence>
<dbReference type="GO" id="GO:0005737">
    <property type="term" value="C:cytoplasm"/>
    <property type="evidence" value="ECO:0007669"/>
    <property type="project" value="TreeGrafter"/>
</dbReference>
<reference evidence="6" key="1">
    <citation type="submission" date="2022-06" db="EMBL/GenBank/DDBJ databases">
        <title>Isolation of gut microbiota from human fecal samples.</title>
        <authorList>
            <person name="Pamer E.G."/>
            <person name="Barat B."/>
            <person name="Waligurski E."/>
            <person name="Medina S."/>
            <person name="Paddock L."/>
            <person name="Mostad J."/>
        </authorList>
    </citation>
    <scope>NUCLEOTIDE SEQUENCE</scope>
    <source>
        <strain evidence="6">DFI.9.91</strain>
    </source>
</reference>
<protein>
    <recommendedName>
        <fullName evidence="4">Glucosamine-6-phosphate deaminase</fullName>
        <ecNumber evidence="4">3.5.99.6</ecNumber>
    </recommendedName>
    <alternativeName>
        <fullName evidence="4">GlcN6P deaminase</fullName>
        <shortName evidence="4">GNPDA</shortName>
    </alternativeName>
    <alternativeName>
        <fullName evidence="4">Glucosamine-6-phosphate isomerase</fullName>
    </alternativeName>
</protein>
<evidence type="ECO:0000313" key="6">
    <source>
        <dbReference type="EMBL" id="MCQ4771194.1"/>
    </source>
</evidence>
<feature type="active site" description="For ring-opening step" evidence="4">
    <location>
        <position position="136"/>
    </location>
</feature>
<feature type="active site" description="Proton acceptor; for enolization step" evidence="4">
    <location>
        <position position="67"/>
    </location>
</feature>
<evidence type="ECO:0000256" key="1">
    <source>
        <dbReference type="ARBA" id="ARBA00000644"/>
    </source>
</evidence>
<dbReference type="RefSeq" id="WP_256304439.1">
    <property type="nucleotide sequence ID" value="NZ_JANFYS010000026.1"/>
</dbReference>
<feature type="active site" description="For ring-opening step" evidence="4">
    <location>
        <position position="143"/>
    </location>
</feature>
<dbReference type="EMBL" id="JANFYS010000026">
    <property type="protein sequence ID" value="MCQ4771194.1"/>
    <property type="molecule type" value="Genomic_DNA"/>
</dbReference>
<dbReference type="Pfam" id="PF01182">
    <property type="entry name" value="Glucosamine_iso"/>
    <property type="match status" value="1"/>
</dbReference>
<dbReference type="Gene3D" id="3.40.50.1360">
    <property type="match status" value="1"/>
</dbReference>
<comment type="function">
    <text evidence="4">Catalyzes the reversible isomerization-deamination of glucosamine 6-phosphate (GlcN6P) to form fructose 6-phosphate (Fru6P) and ammonium ion.</text>
</comment>
<dbReference type="GO" id="GO:0006046">
    <property type="term" value="P:N-acetylglucosamine catabolic process"/>
    <property type="evidence" value="ECO:0007669"/>
    <property type="project" value="UniProtKB-UniRule"/>
</dbReference>
<dbReference type="HAMAP" id="MF_01241">
    <property type="entry name" value="GlcN6P_deamin"/>
    <property type="match status" value="1"/>
</dbReference>
<dbReference type="PROSITE" id="PS01161">
    <property type="entry name" value="GLC_GALNAC_ISOMERASE"/>
    <property type="match status" value="1"/>
</dbReference>
<evidence type="ECO:0000256" key="3">
    <source>
        <dbReference type="ARBA" id="ARBA00023277"/>
    </source>
</evidence>
<dbReference type="AlphaFoldDB" id="A0AAW5JTF0"/>
<feature type="active site" description="Proton acceptor; for ring-opening step" evidence="4">
    <location>
        <position position="138"/>
    </location>
</feature>
<feature type="domain" description="Glucosamine/galactosamine-6-phosphate isomerase" evidence="5">
    <location>
        <begin position="12"/>
        <end position="224"/>
    </location>
</feature>
<keyword evidence="3 4" id="KW-0119">Carbohydrate metabolism</keyword>
<dbReference type="SUPFAM" id="SSF100950">
    <property type="entry name" value="NagB/RpiA/CoA transferase-like"/>
    <property type="match status" value="1"/>
</dbReference>
<organism evidence="6 7">
    <name type="scientific">Intestinimonas massiliensis</name>
    <name type="common">ex Afouda et al. 2020</name>
    <dbReference type="NCBI Taxonomy" id="1673721"/>
    <lineage>
        <taxon>Bacteria</taxon>
        <taxon>Bacillati</taxon>
        <taxon>Bacillota</taxon>
        <taxon>Clostridia</taxon>
        <taxon>Eubacteriales</taxon>
        <taxon>Intestinimonas</taxon>
    </lineage>
</organism>
<comment type="similarity">
    <text evidence="4">Belongs to the glucosamine/galactosamine-6-phosphate isomerase family. NagB subfamily.</text>
</comment>
<keyword evidence="2 4" id="KW-0378">Hydrolase</keyword>
<accession>A0AAW5JTF0</accession>
<comment type="catalytic activity">
    <reaction evidence="1 4">
        <text>alpha-D-glucosamine 6-phosphate + H2O = beta-D-fructose 6-phosphate + NH4(+)</text>
        <dbReference type="Rhea" id="RHEA:12172"/>
        <dbReference type="ChEBI" id="CHEBI:15377"/>
        <dbReference type="ChEBI" id="CHEBI:28938"/>
        <dbReference type="ChEBI" id="CHEBI:57634"/>
        <dbReference type="ChEBI" id="CHEBI:75989"/>
        <dbReference type="EC" id="3.5.99.6"/>
    </reaction>
</comment>
<proteinExistence type="inferred from homology"/>
<dbReference type="GO" id="GO:0004342">
    <property type="term" value="F:glucosamine-6-phosphate deaminase activity"/>
    <property type="evidence" value="ECO:0007669"/>
    <property type="project" value="UniProtKB-UniRule"/>
</dbReference>
<name>A0AAW5JTF0_9FIRM</name>
<dbReference type="PANTHER" id="PTHR11280">
    <property type="entry name" value="GLUCOSAMINE-6-PHOSPHATE ISOMERASE"/>
    <property type="match status" value="1"/>
</dbReference>
<comment type="pathway">
    <text evidence="4">Amino-sugar metabolism; N-acetylneuraminate degradation; D-fructose 6-phosphate from N-acetylneuraminate: step 5/5.</text>
</comment>
<dbReference type="GO" id="GO:0005975">
    <property type="term" value="P:carbohydrate metabolic process"/>
    <property type="evidence" value="ECO:0007669"/>
    <property type="project" value="InterPro"/>
</dbReference>
<dbReference type="GO" id="GO:0042802">
    <property type="term" value="F:identical protein binding"/>
    <property type="evidence" value="ECO:0007669"/>
    <property type="project" value="TreeGrafter"/>
</dbReference>
<dbReference type="NCBIfam" id="TIGR00502">
    <property type="entry name" value="nagB"/>
    <property type="match status" value="1"/>
</dbReference>
<evidence type="ECO:0000256" key="2">
    <source>
        <dbReference type="ARBA" id="ARBA00022801"/>
    </source>
</evidence>
<dbReference type="InterPro" id="IPR004547">
    <property type="entry name" value="Glucosamine6P_isomerase"/>
</dbReference>
<dbReference type="PANTHER" id="PTHR11280:SF5">
    <property type="entry name" value="GLUCOSAMINE-6-PHOSPHATE ISOMERASE"/>
    <property type="match status" value="1"/>
</dbReference>
<dbReference type="GO" id="GO:0006043">
    <property type="term" value="P:glucosamine catabolic process"/>
    <property type="evidence" value="ECO:0007669"/>
    <property type="project" value="TreeGrafter"/>
</dbReference>
<comment type="caution">
    <text evidence="6">The sequence shown here is derived from an EMBL/GenBank/DDBJ whole genome shotgun (WGS) entry which is preliminary data.</text>
</comment>
<sequence length="250" mass="27484">MRIYECADYRAMSRQAANIISAQVILKPDCVLGLATGSTPIGTYNQLVEWCEKKDLSFSKMRSVNLDEYRGLGGDHDQSYRWFMNHYLFSRVDIDVSKTNVPNGLAEDPDAECARYDALIDSLGGIDLQLLGLGRNGHIGFNEPADKFTLGTHVVNLTENTIDANKRFFTSEADVPRQALTMGVKHIMQAKRVLVVVSGIEKADAVVKTLSGKIDPQVPASILQIHPDVIIVADRAALSKLPSREGVVVI</sequence>
<comment type="caution">
    <text evidence="4">Lacks conserved residue(s) required for the propagation of feature annotation.</text>
</comment>
<dbReference type="InterPro" id="IPR037171">
    <property type="entry name" value="NagB/RpiA_transferase-like"/>
</dbReference>
<evidence type="ECO:0000259" key="5">
    <source>
        <dbReference type="Pfam" id="PF01182"/>
    </source>
</evidence>
<gene>
    <name evidence="4 6" type="primary">nagB</name>
    <name evidence="6" type="ORF">NE579_12075</name>
</gene>
<dbReference type="InterPro" id="IPR006148">
    <property type="entry name" value="Glc/Gal-6P_isomerase"/>
</dbReference>
<dbReference type="FunFam" id="3.40.50.1360:FF:000003">
    <property type="entry name" value="Glucosamine-6-phosphate deaminase"/>
    <property type="match status" value="1"/>
</dbReference>
<evidence type="ECO:0000313" key="7">
    <source>
        <dbReference type="Proteomes" id="UP001204562"/>
    </source>
</evidence>